<proteinExistence type="predicted"/>
<feature type="region of interest" description="Disordered" evidence="1">
    <location>
        <begin position="56"/>
        <end position="78"/>
    </location>
</feature>
<dbReference type="EMBL" id="JARGDH010000001">
    <property type="protein sequence ID" value="KAL0278427.1"/>
    <property type="molecule type" value="Genomic_DNA"/>
</dbReference>
<evidence type="ECO:0008006" key="5">
    <source>
        <dbReference type="Google" id="ProtNLM"/>
    </source>
</evidence>
<evidence type="ECO:0000313" key="4">
    <source>
        <dbReference type="EMBL" id="KAL0278426.1"/>
    </source>
</evidence>
<dbReference type="PANTHER" id="PTHR21178:SF8">
    <property type="entry name" value="CILIA- AND FLAGELLA-ASSOCIATED PROTEIN 61"/>
    <property type="match status" value="1"/>
</dbReference>
<feature type="domain" description="CFAP61 dimerisation" evidence="3">
    <location>
        <begin position="1144"/>
        <end position="1265"/>
    </location>
</feature>
<reference evidence="4" key="1">
    <citation type="journal article" date="2024" name="Gigascience">
        <title>Chromosome-level genome of the poultry shaft louse Menopon gallinae provides insight into the host-switching and adaptive evolution of parasitic lice.</title>
        <authorList>
            <person name="Xu Y."/>
            <person name="Ma L."/>
            <person name="Liu S."/>
            <person name="Liang Y."/>
            <person name="Liu Q."/>
            <person name="He Z."/>
            <person name="Tian L."/>
            <person name="Duan Y."/>
            <person name="Cai W."/>
            <person name="Li H."/>
            <person name="Song F."/>
        </authorList>
    </citation>
    <scope>NUCLEOTIDE SEQUENCE</scope>
    <source>
        <strain evidence="4">Cailab_2023a</strain>
    </source>
</reference>
<feature type="compositionally biased region" description="Polar residues" evidence="1">
    <location>
        <begin position="1"/>
        <end position="13"/>
    </location>
</feature>
<evidence type="ECO:0000256" key="1">
    <source>
        <dbReference type="SAM" id="MobiDB-lite"/>
    </source>
</evidence>
<comment type="caution">
    <text evidence="4">The sequence shown here is derived from an EMBL/GenBank/DDBJ whole genome shotgun (WGS) entry which is preliminary data.</text>
</comment>
<feature type="region of interest" description="Disordered" evidence="1">
    <location>
        <begin position="1"/>
        <end position="26"/>
    </location>
</feature>
<dbReference type="PANTHER" id="PTHR21178">
    <property type="entry name" value="CILIA- AND FLAGELLA-ASSOCIATED PROTEIN 61"/>
    <property type="match status" value="1"/>
</dbReference>
<organism evidence="4">
    <name type="scientific">Menopon gallinae</name>
    <name type="common">poultry shaft louse</name>
    <dbReference type="NCBI Taxonomy" id="328185"/>
    <lineage>
        <taxon>Eukaryota</taxon>
        <taxon>Metazoa</taxon>
        <taxon>Ecdysozoa</taxon>
        <taxon>Arthropoda</taxon>
        <taxon>Hexapoda</taxon>
        <taxon>Insecta</taxon>
        <taxon>Pterygota</taxon>
        <taxon>Neoptera</taxon>
        <taxon>Paraneoptera</taxon>
        <taxon>Psocodea</taxon>
        <taxon>Troctomorpha</taxon>
        <taxon>Phthiraptera</taxon>
        <taxon>Amblycera</taxon>
        <taxon>Menoponidae</taxon>
        <taxon>Menopon</taxon>
    </lineage>
</organism>
<feature type="compositionally biased region" description="Polar residues" evidence="1">
    <location>
        <begin position="56"/>
        <end position="73"/>
    </location>
</feature>
<accession>A0AAW2I9E7</accession>
<feature type="domain" description="Cilia- and flagella-associated protein 61 N-terminal" evidence="2">
    <location>
        <begin position="89"/>
        <end position="349"/>
    </location>
</feature>
<dbReference type="EMBL" id="JARGDH010000001">
    <property type="protein sequence ID" value="KAL0278426.1"/>
    <property type="molecule type" value="Genomic_DNA"/>
</dbReference>
<feature type="compositionally biased region" description="Basic and acidic residues" evidence="1">
    <location>
        <begin position="16"/>
        <end position="26"/>
    </location>
</feature>
<dbReference type="Pfam" id="PF23150">
    <property type="entry name" value="CFAP61_dimer"/>
    <property type="match status" value="1"/>
</dbReference>
<evidence type="ECO:0000259" key="3">
    <source>
        <dbReference type="Pfam" id="PF23150"/>
    </source>
</evidence>
<dbReference type="InterPro" id="IPR056299">
    <property type="entry name" value="CFAP61_dimer"/>
</dbReference>
<evidence type="ECO:0000259" key="2">
    <source>
        <dbReference type="Pfam" id="PF16092"/>
    </source>
</evidence>
<name>A0AAW2I9E7_9NEOP</name>
<dbReference type="Pfam" id="PF16092">
    <property type="entry name" value="CFAP61_N"/>
    <property type="match status" value="1"/>
</dbReference>
<protein>
    <recommendedName>
        <fullName evidence="5">Cilia- and flagella-associated protein 61 N-terminal domain-containing protein</fullName>
    </recommendedName>
</protein>
<sequence length="1392" mass="160810">MTSTDASETTSLPKMSEYREREKKRVRGDCFPKKIHRIKSSILAKDFPSKIELDIEQQSAPEETLADATSTDGDGTRDVCDEKSALSFWRIANFEDVETIYDLIDKHGHVVEELFSPPDLPDLIEKSAFALVQLNKLKEMVSFTSVFAYPNIPAVPSFDWYVWLRNMYLIDDMTPRNCVFIHYMIWRPDYYEDFLAPTLETLFMEFPFLKYIVIVKPPLIKIPEQMGDFFIPVLPMDMHKYKWDSASVQTFLLCLRHSMLERLKIRLAMVEDHDDLMPIIERQTNKLRELYGDFCMAEIIEYPGTEDRKTLVCEVMGYAVAFMNVNRAIDLEVLNTQFDLGVFHGLRKPTPEDKNAEILSDGQENVVYLPETVSSTIDVVNSGTLDLVLNWKPAVCESETEGTDKDSECSSEGDLSTSMVNLIRESMDYKIKPKFSAYILGSIGGGYQNSYSTEMGERSSVKTDLSLISLQYYNLPEYHGPPNAFCIELFAVHENFDERLCADFLEAAFELFPELDYCLLTIPSQCFAFPLLDLFVRVTPRPLKRFKQELYVCHRSSVMITFMRVRRMVKSDLAEIHRLLQGIRHREFIYADMANSCIYPDSAYGGYVLICNKSIVGAAVVCYEDGLEYLTEHYHVSDLIDFDLHKTDSHAVLKHLTLSPIYQTHARFFLRDIMRMGDFTALYRARYEESQSSHSTSSLITVLGQFVPVKPRRMVRYHVPSLGDNLPPSHLLNSDIPFALYHINSRICGLPKFTSNMHLVIVGCSRTAFSFLENLLYAPSAAYVTYTNITWVSPHGPGFDVPPHPARDLLFPYQGKYDTRYQSQISLHTFVNIVYGVMTGINRADKYVTINFDAIVRYDILVLLCGKQHLMPVPLIREPDLTRCSRGTRPRCSLFKYLINQKVEPTEEEKMVYPSNVFVINTVIDATNAMLMIQYMMRRRRERLEANEKIIIYGQDFMAFTCIQSLLKFGVPAEMIVLVESTPKNGSPESVFKDPNVDMAVTEILEELNIEHYRDFILYDWEMCSNNQIKTATFHGIHRRITLKVLAMFPFEEKLVADVTFKAVNEASLVYDGRLVINSRFQTNDPFIYSAGSFTKYQRKYHADDKNHEYFSSVEVGKLLAEIIRVKIDPTEEDRKNMDEDLIPEMNGPILIAAQLPGDWNYFSLRTPGKYLPLETECNTKEYGDALITGDCKMKNGYGYFRIHLDDFGVVKSITCFTKDEIDVENLTVLYGRHEKYLNNLLTRFNLGMITDFFAYFRQPWAYALYHDKFKNLLNANMQLLEKESITYDPEIIQLIDDTLRKNKYDKPSSERINNIIEAFDSSRIKEKMTRNVLQYIQSYDHAFPMYASPRILRVLLREANSSLLHKPFFRTIGGLYKEYKSSIKITDVNYN</sequence>
<dbReference type="InterPro" id="IPR038884">
    <property type="entry name" value="CFAP61"/>
</dbReference>
<gene>
    <name evidence="4" type="ORF">PYX00_000254</name>
</gene>
<dbReference type="InterPro" id="IPR032151">
    <property type="entry name" value="CFAP61_N"/>
</dbReference>
<dbReference type="EMBL" id="JARGDH010000001">
    <property type="protein sequence ID" value="KAL0278429.1"/>
    <property type="molecule type" value="Genomic_DNA"/>
</dbReference>